<protein>
    <submittedName>
        <fullName evidence="2">Similar to Uncharacterized protein C16C9.01c acc. no. Q09839</fullName>
    </submittedName>
</protein>
<dbReference type="InterPro" id="IPR011611">
    <property type="entry name" value="PfkB_dom"/>
</dbReference>
<gene>
    <name evidence="2" type="ORF">PCON_03494</name>
</gene>
<proteinExistence type="predicted"/>
<dbReference type="AlphaFoldDB" id="U4LQ82"/>
<dbReference type="Pfam" id="PF00294">
    <property type="entry name" value="PfkB"/>
    <property type="match status" value="1"/>
</dbReference>
<dbReference type="PANTHER" id="PTHR47098:SF2">
    <property type="entry name" value="PROTEIN MAK32"/>
    <property type="match status" value="1"/>
</dbReference>
<dbReference type="PANTHER" id="PTHR47098">
    <property type="entry name" value="PROTEIN MAK32"/>
    <property type="match status" value="1"/>
</dbReference>
<dbReference type="InterPro" id="IPR029056">
    <property type="entry name" value="Ribokinase-like"/>
</dbReference>
<dbReference type="OrthoDB" id="497927at2759"/>
<dbReference type="Gene3D" id="3.40.1190.20">
    <property type="match status" value="1"/>
</dbReference>
<evidence type="ECO:0000313" key="2">
    <source>
        <dbReference type="EMBL" id="CCX34301.1"/>
    </source>
</evidence>
<keyword evidence="3" id="KW-1185">Reference proteome</keyword>
<feature type="domain" description="Carbohydrate kinase PfkB" evidence="1">
    <location>
        <begin position="173"/>
        <end position="320"/>
    </location>
</feature>
<dbReference type="eggNOG" id="ENOG502RXN8">
    <property type="taxonomic scope" value="Eukaryota"/>
</dbReference>
<dbReference type="Proteomes" id="UP000018144">
    <property type="component" value="Unassembled WGS sequence"/>
</dbReference>
<dbReference type="EMBL" id="HF936511">
    <property type="protein sequence ID" value="CCX34301.1"/>
    <property type="molecule type" value="Genomic_DNA"/>
</dbReference>
<dbReference type="SUPFAM" id="SSF53613">
    <property type="entry name" value="Ribokinase-like"/>
    <property type="match status" value="1"/>
</dbReference>
<sequence length="364" mass="39487">MASPYDGEIHFTTLGMFIIDEIHYGPDSARQVAVDIIGGGGTYGVLGARIFSPSRPSALSKTVGWIVDAGSDFPAPVLSLLESLNTHLILRRDPTRLTTRGWNSYGENENRAFKYLTPKKRLDVKDLVETGLVGAKCVHLICSPVRAMDLVGELALARARATTGRQIVVWEPVPDLCTPENRSDMFKAAKMVDVLSPNHDELSAFWSFSEIPSDVEKKLEYFVQLLLHNGIGANGEGSVVVRLGKKGCLVANRKLGMVILPAYYDSTDGRENHSKVVDPTGGGNTFIGGMSVGLVRTGDILKAAAVGSVAASYAIEQIGMPEIKETEGGETWNRERVGERLEKYVKRVQEAGVELEVSAEELGL</sequence>
<reference evidence="2 3" key="1">
    <citation type="journal article" date="2013" name="PLoS Genet.">
        <title>The genome and development-dependent transcriptomes of Pyronema confluens: a window into fungal evolution.</title>
        <authorList>
            <person name="Traeger S."/>
            <person name="Altegoer F."/>
            <person name="Freitag M."/>
            <person name="Gabaldon T."/>
            <person name="Kempken F."/>
            <person name="Kumar A."/>
            <person name="Marcet-Houben M."/>
            <person name="Poggeler S."/>
            <person name="Stajich J.E."/>
            <person name="Nowrousian M."/>
        </authorList>
    </citation>
    <scope>NUCLEOTIDE SEQUENCE [LARGE SCALE GENOMIC DNA]</scope>
    <source>
        <strain evidence="3">CBS 100304</strain>
        <tissue evidence="2">Vegetative mycelium</tissue>
    </source>
</reference>
<dbReference type="STRING" id="1076935.U4LQ82"/>
<evidence type="ECO:0000259" key="1">
    <source>
        <dbReference type="Pfam" id="PF00294"/>
    </source>
</evidence>
<dbReference type="OMA" id="VIKSWNT"/>
<name>U4LQ82_PYROM</name>
<accession>U4LQ82</accession>
<evidence type="ECO:0000313" key="3">
    <source>
        <dbReference type="Proteomes" id="UP000018144"/>
    </source>
</evidence>
<organism evidence="2 3">
    <name type="scientific">Pyronema omphalodes (strain CBS 100304)</name>
    <name type="common">Pyronema confluens</name>
    <dbReference type="NCBI Taxonomy" id="1076935"/>
    <lineage>
        <taxon>Eukaryota</taxon>
        <taxon>Fungi</taxon>
        <taxon>Dikarya</taxon>
        <taxon>Ascomycota</taxon>
        <taxon>Pezizomycotina</taxon>
        <taxon>Pezizomycetes</taxon>
        <taxon>Pezizales</taxon>
        <taxon>Pyronemataceae</taxon>
        <taxon>Pyronema</taxon>
    </lineage>
</organism>